<reference evidence="4" key="1">
    <citation type="submission" date="2016-03" db="EMBL/GenBank/DDBJ databases">
        <title>Complete genome sequence of the type strain Actinoalloteichus hymeniacidonis DSM 45092.</title>
        <authorList>
            <person name="Schaffert L."/>
            <person name="Albersmeier A."/>
            <person name="Winkler A."/>
            <person name="Kalinowski J."/>
            <person name="Zotchev S."/>
            <person name="Ruckert C."/>
        </authorList>
    </citation>
    <scope>NUCLEOTIDE SEQUENCE [LARGE SCALE GENOMIC DNA]</scope>
    <source>
        <strain evidence="4">HPA177(T) (DSM 45092(T))</strain>
    </source>
</reference>
<dbReference type="AlphaFoldDB" id="A0AAC9MWT9"/>
<name>A0AAC9MWT9_9PSEU</name>
<proteinExistence type="predicted"/>
<dbReference type="InterPro" id="IPR041375">
    <property type="entry name" value="VapC45_PIN-like"/>
</dbReference>
<accession>A0AAC9MWT9</accession>
<dbReference type="Pfam" id="PF18478">
    <property type="entry name" value="PIN_10"/>
    <property type="match status" value="1"/>
</dbReference>
<protein>
    <recommendedName>
        <fullName evidence="2">VapC45 PIN like domain-containing protein</fullName>
    </recommendedName>
</protein>
<evidence type="ECO:0000256" key="1">
    <source>
        <dbReference type="SAM" id="MobiDB-lite"/>
    </source>
</evidence>
<dbReference type="EMBL" id="CP014859">
    <property type="protein sequence ID" value="AOS61157.1"/>
    <property type="molecule type" value="Genomic_DNA"/>
</dbReference>
<evidence type="ECO:0000313" key="3">
    <source>
        <dbReference type="EMBL" id="AOS61157.1"/>
    </source>
</evidence>
<keyword evidence="4" id="KW-1185">Reference proteome</keyword>
<dbReference type="KEGG" id="ahm:TL08_01590"/>
<gene>
    <name evidence="3" type="ORF">TL08_01590</name>
</gene>
<evidence type="ECO:0000313" key="4">
    <source>
        <dbReference type="Proteomes" id="UP000095210"/>
    </source>
</evidence>
<dbReference type="RefSeq" id="WP_084642402.1">
    <property type="nucleotide sequence ID" value="NZ_CP014859.1"/>
</dbReference>
<feature type="domain" description="VapC45 PIN like" evidence="2">
    <location>
        <begin position="8"/>
        <end position="68"/>
    </location>
</feature>
<dbReference type="Proteomes" id="UP000095210">
    <property type="component" value="Chromosome"/>
</dbReference>
<evidence type="ECO:0000259" key="2">
    <source>
        <dbReference type="Pfam" id="PF18478"/>
    </source>
</evidence>
<feature type="region of interest" description="Disordered" evidence="1">
    <location>
        <begin position="65"/>
        <end position="91"/>
    </location>
</feature>
<sequence>MAYSTRMAAAHHKVSHVGELKWSGKKDLALLPDATKRGYAVFLTKDARQLEDPLETDAIKKSGMHHVFNPGSKQRFERVDPAKAPPRYWPR</sequence>
<organism evidence="3 4">
    <name type="scientific">Actinoalloteichus hymeniacidonis</name>
    <dbReference type="NCBI Taxonomy" id="340345"/>
    <lineage>
        <taxon>Bacteria</taxon>
        <taxon>Bacillati</taxon>
        <taxon>Actinomycetota</taxon>
        <taxon>Actinomycetes</taxon>
        <taxon>Pseudonocardiales</taxon>
        <taxon>Pseudonocardiaceae</taxon>
        <taxon>Actinoalloteichus</taxon>
    </lineage>
</organism>